<dbReference type="InterPro" id="IPR009061">
    <property type="entry name" value="DNA-bd_dom_put_sf"/>
</dbReference>
<evidence type="ECO:0000256" key="3">
    <source>
        <dbReference type="ARBA" id="ARBA00023159"/>
    </source>
</evidence>
<keyword evidence="3" id="KW-0010">Activator</keyword>
<dbReference type="Pfam" id="PF07739">
    <property type="entry name" value="TipAS"/>
    <property type="match status" value="1"/>
</dbReference>
<keyword evidence="7" id="KW-1185">Reference proteome</keyword>
<evidence type="ECO:0000313" key="6">
    <source>
        <dbReference type="EMBL" id="KRN02676.1"/>
    </source>
</evidence>
<dbReference type="CDD" id="cd01106">
    <property type="entry name" value="HTH_TipAL-Mta"/>
    <property type="match status" value="1"/>
</dbReference>
<dbReference type="InterPro" id="IPR047057">
    <property type="entry name" value="MerR_fam"/>
</dbReference>
<dbReference type="Pfam" id="PF13411">
    <property type="entry name" value="MerR_1"/>
    <property type="match status" value="1"/>
</dbReference>
<dbReference type="InterPro" id="IPR012925">
    <property type="entry name" value="TipAS_dom"/>
</dbReference>
<evidence type="ECO:0000313" key="7">
    <source>
        <dbReference type="Proteomes" id="UP000051589"/>
    </source>
</evidence>
<dbReference type="PANTHER" id="PTHR30204:SF90">
    <property type="entry name" value="HTH-TYPE TRANSCRIPTIONAL ACTIVATOR MTA"/>
    <property type="match status" value="1"/>
</dbReference>
<dbReference type="EMBL" id="AYZH01000005">
    <property type="protein sequence ID" value="KRN02676.1"/>
    <property type="molecule type" value="Genomic_DNA"/>
</dbReference>
<feature type="domain" description="HTH merR-type" evidence="5">
    <location>
        <begin position="5"/>
        <end position="74"/>
    </location>
</feature>
<reference evidence="6 7" key="1">
    <citation type="journal article" date="2015" name="Genome Announc.">
        <title>Expanding the biotechnology potential of lactobacilli through comparative genomics of 213 strains and associated genera.</title>
        <authorList>
            <person name="Sun Z."/>
            <person name="Harris H.M."/>
            <person name="McCann A."/>
            <person name="Guo C."/>
            <person name="Argimon S."/>
            <person name="Zhang W."/>
            <person name="Yang X."/>
            <person name="Jeffery I.B."/>
            <person name="Cooney J.C."/>
            <person name="Kagawa T.F."/>
            <person name="Liu W."/>
            <person name="Song Y."/>
            <person name="Salvetti E."/>
            <person name="Wrobel A."/>
            <person name="Rasinkangas P."/>
            <person name="Parkhill J."/>
            <person name="Rea M.C."/>
            <person name="O'Sullivan O."/>
            <person name="Ritari J."/>
            <person name="Douillard F.P."/>
            <person name="Paul Ross R."/>
            <person name="Yang R."/>
            <person name="Briner A.E."/>
            <person name="Felis G.E."/>
            <person name="de Vos W.M."/>
            <person name="Barrangou R."/>
            <person name="Klaenhammer T.R."/>
            <person name="Caufield P.W."/>
            <person name="Cui Y."/>
            <person name="Zhang H."/>
            <person name="O'Toole P.W."/>
        </authorList>
    </citation>
    <scope>NUCLEOTIDE SEQUENCE [LARGE SCALE GENOMIC DNA]</scope>
    <source>
        <strain evidence="6 7">DSM 21775</strain>
    </source>
</reference>
<proteinExistence type="predicted"/>
<dbReference type="AlphaFoldDB" id="A0A0R2DRU5"/>
<keyword evidence="1" id="KW-0805">Transcription regulation</keyword>
<dbReference type="SUPFAM" id="SSF89082">
    <property type="entry name" value="Antibiotic binding domain of TipA-like multidrug resistance regulators"/>
    <property type="match status" value="1"/>
</dbReference>
<organism evidence="6 7">
    <name type="scientific">Levilactobacillus senmaizukei DSM 21775 = NBRC 103853</name>
    <dbReference type="NCBI Taxonomy" id="1423803"/>
    <lineage>
        <taxon>Bacteria</taxon>
        <taxon>Bacillati</taxon>
        <taxon>Bacillota</taxon>
        <taxon>Bacilli</taxon>
        <taxon>Lactobacillales</taxon>
        <taxon>Lactobacillaceae</taxon>
        <taxon>Levilactobacillus</taxon>
    </lineage>
</organism>
<dbReference type="GO" id="GO:0003677">
    <property type="term" value="F:DNA binding"/>
    <property type="evidence" value="ECO:0007669"/>
    <property type="project" value="UniProtKB-KW"/>
</dbReference>
<dbReference type="SUPFAM" id="SSF46955">
    <property type="entry name" value="Putative DNA-binding domain"/>
    <property type="match status" value="1"/>
</dbReference>
<dbReference type="InterPro" id="IPR000551">
    <property type="entry name" value="MerR-type_HTH_dom"/>
</dbReference>
<dbReference type="Gene3D" id="1.10.1660.10">
    <property type="match status" value="1"/>
</dbReference>
<dbReference type="SMART" id="SM00422">
    <property type="entry name" value="HTH_MERR"/>
    <property type="match status" value="1"/>
</dbReference>
<dbReference type="PATRIC" id="fig|1423803.3.peg.1722"/>
<comment type="caution">
    <text evidence="6">The sequence shown here is derived from an EMBL/GenBank/DDBJ whole genome shotgun (WGS) entry which is preliminary data.</text>
</comment>
<evidence type="ECO:0000256" key="2">
    <source>
        <dbReference type="ARBA" id="ARBA00023125"/>
    </source>
</evidence>
<dbReference type="GO" id="GO:0003700">
    <property type="term" value="F:DNA-binding transcription factor activity"/>
    <property type="evidence" value="ECO:0007669"/>
    <property type="project" value="InterPro"/>
</dbReference>
<dbReference type="PRINTS" id="PR00040">
    <property type="entry name" value="HTHMERR"/>
</dbReference>
<dbReference type="STRING" id="1423803.FD13_GL001670"/>
<protein>
    <submittedName>
        <fullName evidence="6">MerR family transcriptional regulator</fullName>
    </submittedName>
</protein>
<dbReference type="Proteomes" id="UP000051589">
    <property type="component" value="Unassembled WGS sequence"/>
</dbReference>
<keyword evidence="4" id="KW-0804">Transcription</keyword>
<gene>
    <name evidence="6" type="ORF">FD13_GL001670</name>
</gene>
<evidence type="ECO:0000256" key="4">
    <source>
        <dbReference type="ARBA" id="ARBA00023163"/>
    </source>
</evidence>
<dbReference type="Gene3D" id="1.10.490.50">
    <property type="entry name" value="Antibiotic binding domain of TipA-like multidrug resistance regulators"/>
    <property type="match status" value="1"/>
</dbReference>
<keyword evidence="2" id="KW-0238">DNA-binding</keyword>
<name>A0A0R2DRU5_9LACO</name>
<dbReference type="InterPro" id="IPR036244">
    <property type="entry name" value="TipA-like_antibiotic-bd"/>
</dbReference>
<dbReference type="PROSITE" id="PS50937">
    <property type="entry name" value="HTH_MERR_2"/>
    <property type="match status" value="1"/>
</dbReference>
<sequence length="256" mass="28887">MAAMAYNIQQLADLAGISSRTLRYYDQIGLLIADRNPINGYREYAADAVDRLQLIRYFQTFGFSLQAIQALLAESPANQLTALTDQRRRLAAKRDHLTTLLNTLDRTLAAQQGGPQMSDSEKFAAFKRDQIATNDREYGAESRRRYGKTTFAASQQRYASLSESDYQAMQATEQQLFTQLKQVTTTGDLDSPAAKAAYQAHRDWLCFTWNNYSTAAHRGLAQLYLDDARFTAYYNDRVGHPNAAKTLVAIINHYAQ</sequence>
<evidence type="ECO:0000259" key="5">
    <source>
        <dbReference type="PROSITE" id="PS50937"/>
    </source>
</evidence>
<dbReference type="PANTHER" id="PTHR30204">
    <property type="entry name" value="REDOX-CYCLING DRUG-SENSING TRANSCRIPTIONAL ACTIVATOR SOXR"/>
    <property type="match status" value="1"/>
</dbReference>
<evidence type="ECO:0000256" key="1">
    <source>
        <dbReference type="ARBA" id="ARBA00023015"/>
    </source>
</evidence>
<accession>A0A0R2DRU5</accession>